<dbReference type="InterPro" id="IPR006439">
    <property type="entry name" value="HAD-SF_hydro_IA"/>
</dbReference>
<evidence type="ECO:0000313" key="5">
    <source>
        <dbReference type="Proteomes" id="UP000273982"/>
    </source>
</evidence>
<sequence>MHIDRRLLIQGGLASMTSSRSPEPSRRSFTTAAARFKALAFDAFPIFDPRPIDARAEALFPGNGTRLVELWRNRQFEYSWLRTASGQYVDFMKVSEEALVFAGHALRLQLSGETRDQLLRAYLTLGAWPDAKPALQGLRSAGVRLALLSNLTPDMLNGSIARSGLEGFFEHVLSTDRAKTYKPSPDAYRLGVDAFGLAENQILFVAFAGWDAAGAKAFGYPTFWVNRLGLPPEELGSKADAEGKSLAELTAYVLDCACTDRRAHPDRRFQRRRRARQ</sequence>
<comment type="similarity">
    <text evidence="1 3">Belongs to the HAD-like hydrolase superfamily. S-2-haloalkanoic acid dehalogenase family.</text>
</comment>
<dbReference type="EMBL" id="CP034086">
    <property type="protein sequence ID" value="AZG77561.1"/>
    <property type="molecule type" value="Genomic_DNA"/>
</dbReference>
<dbReference type="Pfam" id="PF00702">
    <property type="entry name" value="Hydrolase"/>
    <property type="match status" value="1"/>
</dbReference>
<accession>A0A3G8M6P1</accession>
<dbReference type="GO" id="GO:0018784">
    <property type="term" value="F:(S)-2-haloacid dehalogenase activity"/>
    <property type="evidence" value="ECO:0007669"/>
    <property type="project" value="UniProtKB-UniRule"/>
</dbReference>
<dbReference type="KEGG" id="mros:EHO51_12925"/>
<dbReference type="PRINTS" id="PR00413">
    <property type="entry name" value="HADHALOGNASE"/>
</dbReference>
<dbReference type="PANTHER" id="PTHR43316:SF3">
    <property type="entry name" value="HALOACID DEHALOGENASE, TYPE II (AFU_ORTHOLOGUE AFUA_2G07750)-RELATED"/>
    <property type="match status" value="1"/>
</dbReference>
<evidence type="ECO:0000313" key="4">
    <source>
        <dbReference type="EMBL" id="AZG77561.1"/>
    </source>
</evidence>
<dbReference type="InterPro" id="IPR023214">
    <property type="entry name" value="HAD_sf"/>
</dbReference>
<dbReference type="InterPro" id="IPR051540">
    <property type="entry name" value="S-2-haloacid_dehalogenase"/>
</dbReference>
<dbReference type="InterPro" id="IPR023198">
    <property type="entry name" value="PGP-like_dom2"/>
</dbReference>
<evidence type="ECO:0000256" key="2">
    <source>
        <dbReference type="ARBA" id="ARBA00022801"/>
    </source>
</evidence>
<organism evidence="4 5">
    <name type="scientific">Methylocystis rosea</name>
    <dbReference type="NCBI Taxonomy" id="173366"/>
    <lineage>
        <taxon>Bacteria</taxon>
        <taxon>Pseudomonadati</taxon>
        <taxon>Pseudomonadota</taxon>
        <taxon>Alphaproteobacteria</taxon>
        <taxon>Hyphomicrobiales</taxon>
        <taxon>Methylocystaceae</taxon>
        <taxon>Methylocystis</taxon>
    </lineage>
</organism>
<dbReference type="InterPro" id="IPR036412">
    <property type="entry name" value="HAD-like_sf"/>
</dbReference>
<reference evidence="4 5" key="1">
    <citation type="submission" date="2018-11" db="EMBL/GenBank/DDBJ databases">
        <title>Genome squencing of methanotrophic bacteria isolated from alkaline groundwater in Korea.</title>
        <authorList>
            <person name="Nguyen L.N."/>
        </authorList>
    </citation>
    <scope>NUCLEOTIDE SEQUENCE [LARGE SCALE GENOMIC DNA]</scope>
    <source>
        <strain evidence="4 5">GW6</strain>
    </source>
</reference>
<dbReference type="CDD" id="cd02588">
    <property type="entry name" value="HAD_L2-DEX"/>
    <property type="match status" value="1"/>
</dbReference>
<keyword evidence="2 3" id="KW-0378">Hydrolase</keyword>
<gene>
    <name evidence="4" type="ORF">EHO51_12925</name>
</gene>
<comment type="function">
    <text evidence="3">Catalyzes the hydrolytic dehalogenation of small (S)-2-haloalkanoic acids to yield the corresponding (R)-2-hydroxyalkanoic acids.</text>
</comment>
<dbReference type="NCBIfam" id="TIGR01493">
    <property type="entry name" value="HAD-SF-IA-v2"/>
    <property type="match status" value="1"/>
</dbReference>
<comment type="catalytic activity">
    <reaction evidence="3">
        <text>an (S)-2-haloacid + H2O = a (2R)-2-hydroxycarboxylate + a halide anion + H(+)</text>
        <dbReference type="Rhea" id="RHEA:11192"/>
        <dbReference type="ChEBI" id="CHEBI:15377"/>
        <dbReference type="ChEBI" id="CHEBI:15378"/>
        <dbReference type="ChEBI" id="CHEBI:16042"/>
        <dbReference type="ChEBI" id="CHEBI:58314"/>
        <dbReference type="ChEBI" id="CHEBI:137405"/>
        <dbReference type="EC" id="3.8.1.2"/>
    </reaction>
</comment>
<evidence type="ECO:0000256" key="3">
    <source>
        <dbReference type="RuleBase" id="RU368077"/>
    </source>
</evidence>
<dbReference type="Proteomes" id="UP000273982">
    <property type="component" value="Chromosome"/>
</dbReference>
<dbReference type="PANTHER" id="PTHR43316">
    <property type="entry name" value="HYDROLASE, HALOACID DELAHOGENASE-RELATED"/>
    <property type="match status" value="1"/>
</dbReference>
<evidence type="ECO:0000256" key="1">
    <source>
        <dbReference type="ARBA" id="ARBA00008106"/>
    </source>
</evidence>
<dbReference type="AlphaFoldDB" id="A0A3G8M6P1"/>
<protein>
    <recommendedName>
        <fullName evidence="3">(S)-2-haloacid dehalogenase</fullName>
        <ecNumber evidence="3">3.8.1.2</ecNumber>
    </recommendedName>
    <alternativeName>
        <fullName evidence="3">2-haloalkanoic acid dehalogenase</fullName>
    </alternativeName>
    <alternativeName>
        <fullName evidence="3">Halocarboxylic acid halidohydrolase</fullName>
    </alternativeName>
    <alternativeName>
        <fullName evidence="3">L-2-haloacid dehalogenase</fullName>
    </alternativeName>
</protein>
<dbReference type="EC" id="3.8.1.2" evidence="3"/>
<dbReference type="InterPro" id="IPR006328">
    <property type="entry name" value="2-HAD"/>
</dbReference>
<dbReference type="NCBIfam" id="TIGR01428">
    <property type="entry name" value="HAD_type_II"/>
    <property type="match status" value="1"/>
</dbReference>
<dbReference type="Gene3D" id="1.10.150.240">
    <property type="entry name" value="Putative phosphatase, domain 2"/>
    <property type="match status" value="1"/>
</dbReference>
<proteinExistence type="inferred from homology"/>
<dbReference type="Gene3D" id="3.40.50.1000">
    <property type="entry name" value="HAD superfamily/HAD-like"/>
    <property type="match status" value="1"/>
</dbReference>
<name>A0A3G8M6P1_9HYPH</name>
<dbReference type="SUPFAM" id="SSF56784">
    <property type="entry name" value="HAD-like"/>
    <property type="match status" value="1"/>
</dbReference>